<dbReference type="PANTHER" id="PTHR45586:SF1">
    <property type="entry name" value="LIPOPOLYSACCHARIDE ASSEMBLY PROTEIN B"/>
    <property type="match status" value="1"/>
</dbReference>
<evidence type="ECO:0000313" key="5">
    <source>
        <dbReference type="Proteomes" id="UP000317691"/>
    </source>
</evidence>
<gene>
    <name evidence="4" type="ORF">E6K79_05845</name>
</gene>
<feature type="repeat" description="TPR" evidence="3">
    <location>
        <begin position="35"/>
        <end position="68"/>
    </location>
</feature>
<dbReference type="SUPFAM" id="SSF48452">
    <property type="entry name" value="TPR-like"/>
    <property type="match status" value="2"/>
</dbReference>
<feature type="repeat" description="TPR" evidence="3">
    <location>
        <begin position="283"/>
        <end position="316"/>
    </location>
</feature>
<dbReference type="Proteomes" id="UP000317691">
    <property type="component" value="Unassembled WGS sequence"/>
</dbReference>
<keyword evidence="1" id="KW-0677">Repeat</keyword>
<protein>
    <submittedName>
        <fullName evidence="4">Tetratricopeptide repeat protein</fullName>
    </submittedName>
</protein>
<keyword evidence="2 3" id="KW-0802">TPR repeat</keyword>
<dbReference type="Gene3D" id="1.25.40.10">
    <property type="entry name" value="Tetratricopeptide repeat domain"/>
    <property type="match status" value="1"/>
</dbReference>
<dbReference type="InterPro" id="IPR051012">
    <property type="entry name" value="CellSynth/LPSAsmb/PSIAsmb"/>
</dbReference>
<evidence type="ECO:0000256" key="3">
    <source>
        <dbReference type="PROSITE-ProRule" id="PRU00339"/>
    </source>
</evidence>
<dbReference type="PANTHER" id="PTHR45586">
    <property type="entry name" value="TPR REPEAT-CONTAINING PROTEIN PA4667"/>
    <property type="match status" value="1"/>
</dbReference>
<sequence length="379" mass="42204">MSDFFTVFLVGGLLAGVGYAAWVLSRDAAVKPTKVETPYQQGLNALLAGDREEALQAFAESVRLDSDNVDAYIHLANLLREQGEVQRALQLHRELTVRAGQTPSQNRAIREGLVLDLIAVGRAGEAVEVAEELYDHDRKSGSALKLLLRAHEAAHDWDQAYEVRAEIAKSSGERNGEGLARYRSAIGEIYLRDGKLDEAKRQFKAALHLRRDDPAALLRLGDIYYESNRPERAGVLWKALAEAHPSFSHLVLERLEASYFEKGRFGDVDQAYEEMLARNPKDVRIHLALARMHVKKGDLADAGRVLNEALELEPDSVPARLLLADLYRRRGDLSGALDEMESLMRGVGSGEVYVCAACGHQAEEYWSRCPQCFSWARHG</sequence>
<reference evidence="4 5" key="1">
    <citation type="journal article" date="2019" name="Nat. Microbiol.">
        <title>Mediterranean grassland soil C-N compound turnover is dependent on rainfall and depth, and is mediated by genomically divergent microorganisms.</title>
        <authorList>
            <person name="Diamond S."/>
            <person name="Andeer P.F."/>
            <person name="Li Z."/>
            <person name="Crits-Christoph A."/>
            <person name="Burstein D."/>
            <person name="Anantharaman K."/>
            <person name="Lane K.R."/>
            <person name="Thomas B.C."/>
            <person name="Pan C."/>
            <person name="Northen T.R."/>
            <person name="Banfield J.F."/>
        </authorList>
    </citation>
    <scope>NUCLEOTIDE SEQUENCE [LARGE SCALE GENOMIC DNA]</scope>
    <source>
        <strain evidence="4">WS_9</strain>
    </source>
</reference>
<feature type="repeat" description="TPR" evidence="3">
    <location>
        <begin position="180"/>
        <end position="213"/>
    </location>
</feature>
<comment type="caution">
    <text evidence="4">The sequence shown here is derived from an EMBL/GenBank/DDBJ whole genome shotgun (WGS) entry which is preliminary data.</text>
</comment>
<dbReference type="AlphaFoldDB" id="A0A538TN16"/>
<organism evidence="4 5">
    <name type="scientific">Eiseniibacteriota bacterium</name>
    <dbReference type="NCBI Taxonomy" id="2212470"/>
    <lineage>
        <taxon>Bacteria</taxon>
        <taxon>Candidatus Eiseniibacteriota</taxon>
    </lineage>
</organism>
<evidence type="ECO:0000256" key="1">
    <source>
        <dbReference type="ARBA" id="ARBA00022737"/>
    </source>
</evidence>
<dbReference type="InterPro" id="IPR011990">
    <property type="entry name" value="TPR-like_helical_dom_sf"/>
</dbReference>
<dbReference type="PROSITE" id="PS50005">
    <property type="entry name" value="TPR"/>
    <property type="match status" value="3"/>
</dbReference>
<dbReference type="SMART" id="SM00028">
    <property type="entry name" value="TPR"/>
    <property type="match status" value="5"/>
</dbReference>
<evidence type="ECO:0000313" key="4">
    <source>
        <dbReference type="EMBL" id="TMQ65018.1"/>
    </source>
</evidence>
<accession>A0A538TN16</accession>
<name>A0A538TN16_UNCEI</name>
<dbReference type="EMBL" id="VBOZ01000015">
    <property type="protein sequence ID" value="TMQ65018.1"/>
    <property type="molecule type" value="Genomic_DNA"/>
</dbReference>
<evidence type="ECO:0000256" key="2">
    <source>
        <dbReference type="ARBA" id="ARBA00022803"/>
    </source>
</evidence>
<dbReference type="InterPro" id="IPR019734">
    <property type="entry name" value="TPR_rpt"/>
</dbReference>
<proteinExistence type="predicted"/>
<dbReference type="Pfam" id="PF14559">
    <property type="entry name" value="TPR_19"/>
    <property type="match status" value="3"/>
</dbReference>